<keyword evidence="3" id="KW-0433">Leucine-rich repeat</keyword>
<feature type="non-terminal residue" evidence="5">
    <location>
        <position position="186"/>
    </location>
</feature>
<accession>A7RU01</accession>
<reference evidence="5 6" key="1">
    <citation type="journal article" date="2007" name="Science">
        <title>Sea anemone genome reveals ancestral eumetazoan gene repertoire and genomic organization.</title>
        <authorList>
            <person name="Putnam N.H."/>
            <person name="Srivastava M."/>
            <person name="Hellsten U."/>
            <person name="Dirks B."/>
            <person name="Chapman J."/>
            <person name="Salamov A."/>
            <person name="Terry A."/>
            <person name="Shapiro H."/>
            <person name="Lindquist E."/>
            <person name="Kapitonov V.V."/>
            <person name="Jurka J."/>
            <person name="Genikhovich G."/>
            <person name="Grigoriev I.V."/>
            <person name="Lucas S.M."/>
            <person name="Steele R.E."/>
            <person name="Finnerty J.R."/>
            <person name="Technau U."/>
            <person name="Martindale M.Q."/>
            <person name="Rokhsar D.S."/>
        </authorList>
    </citation>
    <scope>NUCLEOTIDE SEQUENCE [LARGE SCALE GENOMIC DNA]</scope>
    <source>
        <strain evidence="6">CH2 X CH6</strain>
    </source>
</reference>
<protein>
    <recommendedName>
        <fullName evidence="2">Leucine-rich repeat-containing protein 42</fullName>
    </recommendedName>
</protein>
<evidence type="ECO:0000313" key="5">
    <source>
        <dbReference type="EMBL" id="EDO45176.1"/>
    </source>
</evidence>
<dbReference type="KEGG" id="nve:5517211"/>
<dbReference type="SUPFAM" id="SSF52047">
    <property type="entry name" value="RNI-like"/>
    <property type="match status" value="1"/>
</dbReference>
<dbReference type="EMBL" id="DS469538">
    <property type="protein sequence ID" value="EDO45176.1"/>
    <property type="molecule type" value="Genomic_DNA"/>
</dbReference>
<dbReference type="OrthoDB" id="120976at2759"/>
<dbReference type="AlphaFoldDB" id="A7RU01"/>
<dbReference type="PANTHER" id="PTHR31994:SF3">
    <property type="entry name" value="LEUCINE-RICH REPEAT-CONTAINING PROTEIN 42"/>
    <property type="match status" value="1"/>
</dbReference>
<keyword evidence="6" id="KW-1185">Reference proteome</keyword>
<dbReference type="InterPro" id="IPR039631">
    <property type="entry name" value="LRRC42"/>
</dbReference>
<dbReference type="OMA" id="NEYTEPI"/>
<dbReference type="PANTHER" id="PTHR31994">
    <property type="entry name" value="LEUCINE-RICH REPEAT-CONTAINING PROTEIN 42"/>
    <property type="match status" value="1"/>
</dbReference>
<comment type="similarity">
    <text evidence="1">Belongs to the LRRC42 family.</text>
</comment>
<proteinExistence type="inferred from homology"/>
<feature type="non-terminal residue" evidence="5">
    <location>
        <position position="1"/>
    </location>
</feature>
<dbReference type="InterPro" id="IPR032675">
    <property type="entry name" value="LRR_dom_sf"/>
</dbReference>
<evidence type="ECO:0000256" key="4">
    <source>
        <dbReference type="ARBA" id="ARBA00022737"/>
    </source>
</evidence>
<name>A7RU01_NEMVE</name>
<gene>
    <name evidence="5" type="ORF">NEMVEDRAFT_v1g35540</name>
</gene>
<sequence>YSPVSLFFICLDFIARNIHMVESLFGFPDVVGEQLFGRVYANHELEEDTSQNMELFSEAYPELVLSKLCLSGQALVLNSKLECLKCFPYLTELDVSHCRLGKSHELLTHISNMQSLSRVSLKDNCLGDGDVGHMTLPVRLLGRGLCNLSTLDLSQNPKITGHSFKYLSKLTKLASLNLSATGVKDV</sequence>
<evidence type="ECO:0000313" key="6">
    <source>
        <dbReference type="Proteomes" id="UP000001593"/>
    </source>
</evidence>
<dbReference type="eggNOG" id="ENOG502QQJZ">
    <property type="taxonomic scope" value="Eukaryota"/>
</dbReference>
<evidence type="ECO:0000256" key="2">
    <source>
        <dbReference type="ARBA" id="ARBA00014198"/>
    </source>
</evidence>
<dbReference type="HOGENOM" id="CLU_1457955_0_0_1"/>
<keyword evidence="4" id="KW-0677">Repeat</keyword>
<dbReference type="PhylomeDB" id="A7RU01"/>
<dbReference type="Pfam" id="PF13516">
    <property type="entry name" value="LRR_6"/>
    <property type="match status" value="1"/>
</dbReference>
<dbReference type="Gene3D" id="3.80.10.10">
    <property type="entry name" value="Ribonuclease Inhibitor"/>
    <property type="match status" value="1"/>
</dbReference>
<organism evidence="5 6">
    <name type="scientific">Nematostella vectensis</name>
    <name type="common">Starlet sea anemone</name>
    <dbReference type="NCBI Taxonomy" id="45351"/>
    <lineage>
        <taxon>Eukaryota</taxon>
        <taxon>Metazoa</taxon>
        <taxon>Cnidaria</taxon>
        <taxon>Anthozoa</taxon>
        <taxon>Hexacorallia</taxon>
        <taxon>Actiniaria</taxon>
        <taxon>Edwardsiidae</taxon>
        <taxon>Nematostella</taxon>
    </lineage>
</organism>
<dbReference type="STRING" id="45351.A7RU01"/>
<dbReference type="Proteomes" id="UP000001593">
    <property type="component" value="Unassembled WGS sequence"/>
</dbReference>
<evidence type="ECO:0000256" key="1">
    <source>
        <dbReference type="ARBA" id="ARBA00009297"/>
    </source>
</evidence>
<dbReference type="InParanoid" id="A7RU01"/>
<dbReference type="InterPro" id="IPR001611">
    <property type="entry name" value="Leu-rich_rpt"/>
</dbReference>
<evidence type="ECO:0000256" key="3">
    <source>
        <dbReference type="ARBA" id="ARBA00022614"/>
    </source>
</evidence>